<organism evidence="7 8">
    <name type="scientific">Winogradskya consettensis</name>
    <dbReference type="NCBI Taxonomy" id="113560"/>
    <lineage>
        <taxon>Bacteria</taxon>
        <taxon>Bacillati</taxon>
        <taxon>Actinomycetota</taxon>
        <taxon>Actinomycetes</taxon>
        <taxon>Micromonosporales</taxon>
        <taxon>Micromonosporaceae</taxon>
        <taxon>Winogradskya</taxon>
    </lineage>
</organism>
<feature type="domain" description="Solute-binding protein family 5" evidence="6">
    <location>
        <begin position="82"/>
        <end position="433"/>
    </location>
</feature>
<reference evidence="7" key="1">
    <citation type="submission" date="2021-03" db="EMBL/GenBank/DDBJ databases">
        <title>Whole genome shotgun sequence of Actinoplanes consettensis NBRC 14913.</title>
        <authorList>
            <person name="Komaki H."/>
            <person name="Tamura T."/>
        </authorList>
    </citation>
    <scope>NUCLEOTIDE SEQUENCE</scope>
    <source>
        <strain evidence="7">NBRC 14913</strain>
    </source>
</reference>
<dbReference type="GO" id="GO:0015833">
    <property type="term" value="P:peptide transport"/>
    <property type="evidence" value="ECO:0007669"/>
    <property type="project" value="TreeGrafter"/>
</dbReference>
<dbReference type="EMBL" id="BOQP01000008">
    <property type="protein sequence ID" value="GIM70821.1"/>
    <property type="molecule type" value="Genomic_DNA"/>
</dbReference>
<dbReference type="InterPro" id="IPR039424">
    <property type="entry name" value="SBP_5"/>
</dbReference>
<keyword evidence="8" id="KW-1185">Reference proteome</keyword>
<dbReference type="Pfam" id="PF00496">
    <property type="entry name" value="SBP_bac_5"/>
    <property type="match status" value="1"/>
</dbReference>
<dbReference type="PIRSF" id="PIRSF002741">
    <property type="entry name" value="MppA"/>
    <property type="match status" value="1"/>
</dbReference>
<sequence length="532" mass="56255">MRRTRTIAALIATLSLALAACDAGSATTSAEAGQPVDGGSLTWGIETEPITFNPHQYAQAKARLLVGNSFEGLLTHDDKGGYVPLLASGYEASPDGRAYTFKLRSGVRFSDGTAFDAAAVKANIDQLRAAGYAPAVAAVQLHSLKDVEIPDPATVVFRLTAPDVLFLDFLSSPQGAIVSPASLKAAKNLKAGGPELAGTGPFILDRYTAGQEVHFKRNPAYWGSRPAYLDEVTYRFLKEPSVRVGALTSGQVQVIEGVPATDQALITGDLTLSKGLNSGSAYSYYLNAAHAPFDDVKVRQAFRDALDVNTVLDAVYRGTATRAWSVVSPTSPFYDKSLENSYGDNPARANQLLDEAGWTQRDADGFRTKDGKRLTVRLVQSAPFVRDRRDILAQTVQAAVRKSAGIDLNVAVVDQGTATKALADGAYEVFDNSRADTDAGAALNLLLRSGGAINRTGVTDPEVDKLLAQGDAGTDRLGAYSNVQQKVVTQQALVLPLYAPADQIAASRSVGGLGFEPTAGVPVSAYGVWLAK</sequence>
<protein>
    <submittedName>
        <fullName evidence="7">Peptide ABC transporter</fullName>
    </submittedName>
</protein>
<dbReference type="Proteomes" id="UP000680865">
    <property type="component" value="Unassembled WGS sequence"/>
</dbReference>
<comment type="subcellular location">
    <subcellularLocation>
        <location evidence="1">Cell envelope</location>
    </subcellularLocation>
</comment>
<gene>
    <name evidence="7" type="ORF">Aco04nite_22270</name>
</gene>
<proteinExistence type="inferred from homology"/>
<dbReference type="PANTHER" id="PTHR30290:SF10">
    <property type="entry name" value="PERIPLASMIC OLIGOPEPTIDE-BINDING PROTEIN-RELATED"/>
    <property type="match status" value="1"/>
</dbReference>
<dbReference type="GO" id="GO:0030313">
    <property type="term" value="C:cell envelope"/>
    <property type="evidence" value="ECO:0007669"/>
    <property type="project" value="UniProtKB-SubCell"/>
</dbReference>
<dbReference type="CDD" id="cd08492">
    <property type="entry name" value="PBP2_NikA_DppA_OppA_like_15"/>
    <property type="match status" value="1"/>
</dbReference>
<dbReference type="Gene3D" id="3.10.105.10">
    <property type="entry name" value="Dipeptide-binding Protein, Domain 3"/>
    <property type="match status" value="1"/>
</dbReference>
<comment type="similarity">
    <text evidence="2">Belongs to the bacterial solute-binding protein 5 family.</text>
</comment>
<evidence type="ECO:0000313" key="8">
    <source>
        <dbReference type="Proteomes" id="UP000680865"/>
    </source>
</evidence>
<dbReference type="RefSeq" id="WP_212997099.1">
    <property type="nucleotide sequence ID" value="NZ_BAAATW010000003.1"/>
</dbReference>
<dbReference type="Gene3D" id="3.40.190.10">
    <property type="entry name" value="Periplasmic binding protein-like II"/>
    <property type="match status" value="1"/>
</dbReference>
<dbReference type="GO" id="GO:1904680">
    <property type="term" value="F:peptide transmembrane transporter activity"/>
    <property type="evidence" value="ECO:0007669"/>
    <property type="project" value="TreeGrafter"/>
</dbReference>
<feature type="signal peptide" evidence="5">
    <location>
        <begin position="1"/>
        <end position="19"/>
    </location>
</feature>
<keyword evidence="3" id="KW-0813">Transport</keyword>
<dbReference type="InterPro" id="IPR000914">
    <property type="entry name" value="SBP_5_dom"/>
</dbReference>
<dbReference type="SUPFAM" id="SSF53850">
    <property type="entry name" value="Periplasmic binding protein-like II"/>
    <property type="match status" value="1"/>
</dbReference>
<accession>A0A919SFE0</accession>
<feature type="chain" id="PRO_5038977673" evidence="5">
    <location>
        <begin position="20"/>
        <end position="532"/>
    </location>
</feature>
<dbReference type="PANTHER" id="PTHR30290">
    <property type="entry name" value="PERIPLASMIC BINDING COMPONENT OF ABC TRANSPORTER"/>
    <property type="match status" value="1"/>
</dbReference>
<dbReference type="GO" id="GO:0043190">
    <property type="term" value="C:ATP-binding cassette (ABC) transporter complex"/>
    <property type="evidence" value="ECO:0007669"/>
    <property type="project" value="InterPro"/>
</dbReference>
<dbReference type="InterPro" id="IPR030678">
    <property type="entry name" value="Peptide/Ni-bd"/>
</dbReference>
<evidence type="ECO:0000313" key="7">
    <source>
        <dbReference type="EMBL" id="GIM70821.1"/>
    </source>
</evidence>
<dbReference type="AlphaFoldDB" id="A0A919SFE0"/>
<dbReference type="GO" id="GO:0042597">
    <property type="term" value="C:periplasmic space"/>
    <property type="evidence" value="ECO:0007669"/>
    <property type="project" value="UniProtKB-ARBA"/>
</dbReference>
<keyword evidence="4 5" id="KW-0732">Signal</keyword>
<evidence type="ECO:0000256" key="2">
    <source>
        <dbReference type="ARBA" id="ARBA00005695"/>
    </source>
</evidence>
<evidence type="ECO:0000256" key="1">
    <source>
        <dbReference type="ARBA" id="ARBA00004196"/>
    </source>
</evidence>
<evidence type="ECO:0000256" key="3">
    <source>
        <dbReference type="ARBA" id="ARBA00022448"/>
    </source>
</evidence>
<dbReference type="PROSITE" id="PS51257">
    <property type="entry name" value="PROKAR_LIPOPROTEIN"/>
    <property type="match status" value="1"/>
</dbReference>
<evidence type="ECO:0000259" key="6">
    <source>
        <dbReference type="Pfam" id="PF00496"/>
    </source>
</evidence>
<evidence type="ECO:0000256" key="4">
    <source>
        <dbReference type="ARBA" id="ARBA00022729"/>
    </source>
</evidence>
<evidence type="ECO:0000256" key="5">
    <source>
        <dbReference type="SAM" id="SignalP"/>
    </source>
</evidence>
<name>A0A919SFE0_9ACTN</name>
<comment type="caution">
    <text evidence="7">The sequence shown here is derived from an EMBL/GenBank/DDBJ whole genome shotgun (WGS) entry which is preliminary data.</text>
</comment>